<gene>
    <name evidence="1" type="ORF">SAMN05444358_103129</name>
</gene>
<protein>
    <submittedName>
        <fullName evidence="1">Uncharacterized protein</fullName>
    </submittedName>
</protein>
<evidence type="ECO:0000313" key="1">
    <source>
        <dbReference type="EMBL" id="SDX13674.1"/>
    </source>
</evidence>
<sequence>MLHRGVFALELSVKKCPIPRNIITKGEASGFPSVPLSFCSLYPRFA</sequence>
<name>A0A1H2Z9Y5_9RHOB</name>
<keyword evidence="2" id="KW-1185">Reference proteome</keyword>
<evidence type="ECO:0000313" key="2">
    <source>
        <dbReference type="Proteomes" id="UP000183400"/>
    </source>
</evidence>
<organism evidence="1 2">
    <name type="scientific">Ruegeria halocynthiae</name>
    <dbReference type="NCBI Taxonomy" id="985054"/>
    <lineage>
        <taxon>Bacteria</taxon>
        <taxon>Pseudomonadati</taxon>
        <taxon>Pseudomonadota</taxon>
        <taxon>Alphaproteobacteria</taxon>
        <taxon>Rhodobacterales</taxon>
        <taxon>Roseobacteraceae</taxon>
        <taxon>Ruegeria</taxon>
    </lineage>
</organism>
<proteinExistence type="predicted"/>
<dbReference type="STRING" id="985054.SAMN05444358_103129"/>
<reference evidence="2" key="1">
    <citation type="submission" date="2016-10" db="EMBL/GenBank/DDBJ databases">
        <authorList>
            <person name="Varghese N."/>
            <person name="Submissions S."/>
        </authorList>
    </citation>
    <scope>NUCLEOTIDE SEQUENCE [LARGE SCALE GENOMIC DNA]</scope>
    <source>
        <strain evidence="2">DSM 27839</strain>
    </source>
</reference>
<dbReference type="AlphaFoldDB" id="A0A1H2Z9Y5"/>
<dbReference type="EMBL" id="FNNP01000003">
    <property type="protein sequence ID" value="SDX13674.1"/>
    <property type="molecule type" value="Genomic_DNA"/>
</dbReference>
<dbReference type="Proteomes" id="UP000183400">
    <property type="component" value="Unassembled WGS sequence"/>
</dbReference>
<accession>A0A1H2Z9Y5</accession>